<name>A0A8H4KNX0_9HYPO</name>
<dbReference type="GO" id="GO:0008270">
    <property type="term" value="F:zinc ion binding"/>
    <property type="evidence" value="ECO:0007669"/>
    <property type="project" value="UniProtKB-KW"/>
</dbReference>
<protein>
    <recommendedName>
        <fullName evidence="2">RING-type domain-containing protein</fullName>
    </recommendedName>
</protein>
<sequence length="317" mass="35909">MNLFKKGSKPTKIDVDASTRTDIVTNTYWPDFLSAAKNPKTLSFRLTCSICDKVMLATSFKKKDLPPEGPFNDVLIQPCGHMVCFTCFEESISNQEAWFPEQKWHECPICSTEIKNHPVCGHPCKGMILPVKTADWYLFPPVLSHGGVINNHCLPCEMARVLDDLEGYETKYEYSQQIERPSQFVLSWIHDPVWNLYNEKPGLYKSKSGGLGNVTKNTVATPGANNSLDLKERLSWRVRDLEIPKEVESLWEAHKQTWILRQNSFWFSPAILKSDCGPSLCISVMDSKPPNGEGPSLDTPELRSHLGLSMFVQDIKE</sequence>
<dbReference type="InterPro" id="IPR001841">
    <property type="entry name" value="Znf_RING"/>
</dbReference>
<gene>
    <name evidence="3" type="ORF">F53441_3696</name>
</gene>
<dbReference type="AlphaFoldDB" id="A0A8H4KNX0"/>
<evidence type="ECO:0000256" key="1">
    <source>
        <dbReference type="PROSITE-ProRule" id="PRU00175"/>
    </source>
</evidence>
<dbReference type="EMBL" id="JAADJG010000144">
    <property type="protein sequence ID" value="KAF4453687.1"/>
    <property type="molecule type" value="Genomic_DNA"/>
</dbReference>
<keyword evidence="1" id="KW-0863">Zinc-finger</keyword>
<keyword evidence="4" id="KW-1185">Reference proteome</keyword>
<feature type="domain" description="RING-type" evidence="2">
    <location>
        <begin position="48"/>
        <end position="111"/>
    </location>
</feature>
<keyword evidence="1" id="KW-0479">Metal-binding</keyword>
<dbReference type="OrthoDB" id="8062037at2759"/>
<keyword evidence="1" id="KW-0862">Zinc</keyword>
<evidence type="ECO:0000313" key="4">
    <source>
        <dbReference type="Proteomes" id="UP000605986"/>
    </source>
</evidence>
<dbReference type="CDD" id="cd16449">
    <property type="entry name" value="RING-HC"/>
    <property type="match status" value="1"/>
</dbReference>
<organism evidence="3 4">
    <name type="scientific">Fusarium austroafricanum</name>
    <dbReference type="NCBI Taxonomy" id="2364996"/>
    <lineage>
        <taxon>Eukaryota</taxon>
        <taxon>Fungi</taxon>
        <taxon>Dikarya</taxon>
        <taxon>Ascomycota</taxon>
        <taxon>Pezizomycotina</taxon>
        <taxon>Sordariomycetes</taxon>
        <taxon>Hypocreomycetidae</taxon>
        <taxon>Hypocreales</taxon>
        <taxon>Nectriaceae</taxon>
        <taxon>Fusarium</taxon>
        <taxon>Fusarium concolor species complex</taxon>
    </lineage>
</organism>
<dbReference type="InterPro" id="IPR013083">
    <property type="entry name" value="Znf_RING/FYVE/PHD"/>
</dbReference>
<dbReference type="SMART" id="SM00184">
    <property type="entry name" value="RING"/>
    <property type="match status" value="1"/>
</dbReference>
<dbReference type="PROSITE" id="PS50089">
    <property type="entry name" value="ZF_RING_2"/>
    <property type="match status" value="1"/>
</dbReference>
<dbReference type="Gene3D" id="3.30.40.10">
    <property type="entry name" value="Zinc/RING finger domain, C3HC4 (zinc finger)"/>
    <property type="match status" value="1"/>
</dbReference>
<comment type="caution">
    <text evidence="3">The sequence shown here is derived from an EMBL/GenBank/DDBJ whole genome shotgun (WGS) entry which is preliminary data.</text>
</comment>
<dbReference type="SUPFAM" id="SSF57850">
    <property type="entry name" value="RING/U-box"/>
    <property type="match status" value="1"/>
</dbReference>
<accession>A0A8H4KNX0</accession>
<evidence type="ECO:0000313" key="3">
    <source>
        <dbReference type="EMBL" id="KAF4453687.1"/>
    </source>
</evidence>
<dbReference type="Proteomes" id="UP000605986">
    <property type="component" value="Unassembled WGS sequence"/>
</dbReference>
<reference evidence="3" key="1">
    <citation type="submission" date="2020-01" db="EMBL/GenBank/DDBJ databases">
        <title>Identification and distribution of gene clusters putatively required for synthesis of sphingolipid metabolism inhibitors in phylogenetically diverse species of the filamentous fungus Fusarium.</title>
        <authorList>
            <person name="Kim H.-S."/>
            <person name="Busman M."/>
            <person name="Brown D.W."/>
            <person name="Divon H."/>
            <person name="Uhlig S."/>
            <person name="Proctor R.H."/>
        </authorList>
    </citation>
    <scope>NUCLEOTIDE SEQUENCE</scope>
    <source>
        <strain evidence="3">NRRL 53441</strain>
    </source>
</reference>
<proteinExistence type="predicted"/>
<evidence type="ECO:0000259" key="2">
    <source>
        <dbReference type="PROSITE" id="PS50089"/>
    </source>
</evidence>